<proteinExistence type="predicted"/>
<organism evidence="1 2">
    <name type="scientific">Hyaloscypha variabilis (strain UAMH 11265 / GT02V1 / F)</name>
    <name type="common">Meliniomyces variabilis</name>
    <dbReference type="NCBI Taxonomy" id="1149755"/>
    <lineage>
        <taxon>Eukaryota</taxon>
        <taxon>Fungi</taxon>
        <taxon>Dikarya</taxon>
        <taxon>Ascomycota</taxon>
        <taxon>Pezizomycotina</taxon>
        <taxon>Leotiomycetes</taxon>
        <taxon>Helotiales</taxon>
        <taxon>Hyaloscyphaceae</taxon>
        <taxon>Hyaloscypha</taxon>
        <taxon>Hyaloscypha variabilis</taxon>
    </lineage>
</organism>
<keyword evidence="2" id="KW-1185">Reference proteome</keyword>
<evidence type="ECO:0000313" key="1">
    <source>
        <dbReference type="EMBL" id="PMD30221.1"/>
    </source>
</evidence>
<evidence type="ECO:0000313" key="2">
    <source>
        <dbReference type="Proteomes" id="UP000235786"/>
    </source>
</evidence>
<gene>
    <name evidence="1" type="ORF">L207DRAFT_520340</name>
</gene>
<protein>
    <submittedName>
        <fullName evidence="1">Uncharacterized protein</fullName>
    </submittedName>
</protein>
<dbReference type="AlphaFoldDB" id="A0A2J6QVD5"/>
<accession>A0A2J6QVD5</accession>
<name>A0A2J6QVD5_HYAVF</name>
<reference evidence="1 2" key="1">
    <citation type="submission" date="2016-04" db="EMBL/GenBank/DDBJ databases">
        <title>A degradative enzymes factory behind the ericoid mycorrhizal symbiosis.</title>
        <authorList>
            <consortium name="DOE Joint Genome Institute"/>
            <person name="Martino E."/>
            <person name="Morin E."/>
            <person name="Grelet G."/>
            <person name="Kuo A."/>
            <person name="Kohler A."/>
            <person name="Daghino S."/>
            <person name="Barry K."/>
            <person name="Choi C."/>
            <person name="Cichocki N."/>
            <person name="Clum A."/>
            <person name="Copeland A."/>
            <person name="Hainaut M."/>
            <person name="Haridas S."/>
            <person name="Labutti K."/>
            <person name="Lindquist E."/>
            <person name="Lipzen A."/>
            <person name="Khouja H.-R."/>
            <person name="Murat C."/>
            <person name="Ohm R."/>
            <person name="Olson A."/>
            <person name="Spatafora J."/>
            <person name="Veneault-Fourrey C."/>
            <person name="Henrissat B."/>
            <person name="Grigoriev I."/>
            <person name="Martin F."/>
            <person name="Perotto S."/>
        </authorList>
    </citation>
    <scope>NUCLEOTIDE SEQUENCE [LARGE SCALE GENOMIC DNA]</scope>
    <source>
        <strain evidence="1 2">F</strain>
    </source>
</reference>
<sequence length="95" mass="10359">MPSSIRSIISTRSSTSQKIERAGQATILAGTTLAVATLLDPTRIGKAAGIITDFSGAVLVTGVKICRWCSRKIQEFKHRNCTDPTCDECWRKYVA</sequence>
<dbReference type="EMBL" id="KZ613968">
    <property type="protein sequence ID" value="PMD30221.1"/>
    <property type="molecule type" value="Genomic_DNA"/>
</dbReference>
<dbReference type="Proteomes" id="UP000235786">
    <property type="component" value="Unassembled WGS sequence"/>
</dbReference>